<evidence type="ECO:0000256" key="5">
    <source>
        <dbReference type="ARBA" id="ARBA00023136"/>
    </source>
</evidence>
<feature type="transmembrane region" description="Helical" evidence="6">
    <location>
        <begin position="399"/>
        <end position="419"/>
    </location>
</feature>
<gene>
    <name evidence="8" type="ORF">JM93_00824</name>
</gene>
<dbReference type="SUPFAM" id="SSF103473">
    <property type="entry name" value="MFS general substrate transporter"/>
    <property type="match status" value="1"/>
</dbReference>
<proteinExistence type="predicted"/>
<dbReference type="PRINTS" id="PR01036">
    <property type="entry name" value="TCRTETB"/>
</dbReference>
<keyword evidence="5 6" id="KW-0472">Membrane</keyword>
<dbReference type="RefSeq" id="WP_145340749.1">
    <property type="nucleotide sequence ID" value="NZ_SMLY01000060.1"/>
</dbReference>
<dbReference type="Gene3D" id="1.20.1250.20">
    <property type="entry name" value="MFS general substrate transporter like domains"/>
    <property type="match status" value="1"/>
</dbReference>
<feature type="transmembrane region" description="Helical" evidence="6">
    <location>
        <begin position="357"/>
        <end position="378"/>
    </location>
</feature>
<reference evidence="8 9" key="1">
    <citation type="submission" date="2019-07" db="EMBL/GenBank/DDBJ databases">
        <title>Genomic Encyclopedia of Archaeal and Bacterial Type Strains, Phase II (KMG-II): from individual species to whole genera.</title>
        <authorList>
            <person name="Goeker M."/>
        </authorList>
    </citation>
    <scope>NUCLEOTIDE SEQUENCE [LARGE SCALE GENOMIC DNA]</scope>
    <source>
        <strain evidence="8 9">ATCC BAA-252</strain>
    </source>
</reference>
<evidence type="ECO:0000256" key="1">
    <source>
        <dbReference type="ARBA" id="ARBA00004141"/>
    </source>
</evidence>
<dbReference type="PROSITE" id="PS50850">
    <property type="entry name" value="MFS"/>
    <property type="match status" value="1"/>
</dbReference>
<evidence type="ECO:0000256" key="6">
    <source>
        <dbReference type="SAM" id="Phobius"/>
    </source>
</evidence>
<dbReference type="Gene3D" id="1.20.1720.10">
    <property type="entry name" value="Multidrug resistance protein D"/>
    <property type="match status" value="1"/>
</dbReference>
<keyword evidence="9" id="KW-1185">Reference proteome</keyword>
<keyword evidence="2" id="KW-0813">Transport</keyword>
<feature type="domain" description="Major facilitator superfamily (MFS) profile" evidence="7">
    <location>
        <begin position="13"/>
        <end position="449"/>
    </location>
</feature>
<dbReference type="InterPro" id="IPR020846">
    <property type="entry name" value="MFS_dom"/>
</dbReference>
<evidence type="ECO:0000313" key="8">
    <source>
        <dbReference type="EMBL" id="TWI93269.1"/>
    </source>
</evidence>
<sequence length="458" mass="47869">MKPLSDEHRSLWIICSMGTLSGLVLLDETVLGVAIPSIQTDLGLSHGTTHWIVNAYFLTLTCLAALGGKCVDLFGLRPVLITGGTVFALASLLAGLAESGPMLIAMRALQGGGAALLFALSQAGANMAFPPEKRGLGIGIYAAIATTSLAIGPLIGGVITHYVSWNWVFWLNIPIVALAGAIAYSVWKEPDHPPEKTGLDWVGGLLMLIGLCGLVFALMEGSSLGWLNIIVLASAAAGLFGLFLFDRFELRQRNPLIDVHLFRVPAFTSACFVFMCCQYVMIVMAVFLPIFLQSEMGYTAAQAGLAVVLAVVPIPLISAQVGRLADKIGSRPIVITGTVLGALATVCLAVLMPLKSYWLFAGALVPWGIAMVCIAGPSRRIAVNSAPANEQGQLSGTVVTIRLLGSTIGVAASSAMLTAGFSIPFVFGVCAALLVAAFATAMFLLSEAPEQPREPGAA</sequence>
<feature type="transmembrane region" description="Helical" evidence="6">
    <location>
        <begin position="225"/>
        <end position="245"/>
    </location>
</feature>
<feature type="transmembrane region" description="Helical" evidence="6">
    <location>
        <begin position="333"/>
        <end position="351"/>
    </location>
</feature>
<dbReference type="GO" id="GO:0016020">
    <property type="term" value="C:membrane"/>
    <property type="evidence" value="ECO:0007669"/>
    <property type="project" value="UniProtKB-SubCell"/>
</dbReference>
<comment type="caution">
    <text evidence="8">The sequence shown here is derived from an EMBL/GenBank/DDBJ whole genome shotgun (WGS) entry which is preliminary data.</text>
</comment>
<dbReference type="GO" id="GO:0022857">
    <property type="term" value="F:transmembrane transporter activity"/>
    <property type="evidence" value="ECO:0007669"/>
    <property type="project" value="InterPro"/>
</dbReference>
<accession>A0A562THV4</accession>
<comment type="subcellular location">
    <subcellularLocation>
        <location evidence="1">Membrane</location>
        <topology evidence="1">Multi-pass membrane protein</topology>
    </subcellularLocation>
</comment>
<feature type="transmembrane region" description="Helical" evidence="6">
    <location>
        <begin position="298"/>
        <end position="321"/>
    </location>
</feature>
<keyword evidence="4 6" id="KW-1133">Transmembrane helix</keyword>
<dbReference type="Pfam" id="PF07690">
    <property type="entry name" value="MFS_1"/>
    <property type="match status" value="1"/>
</dbReference>
<organism evidence="8 9">
    <name type="scientific">Roseibium hamelinense</name>
    <dbReference type="NCBI Taxonomy" id="150831"/>
    <lineage>
        <taxon>Bacteria</taxon>
        <taxon>Pseudomonadati</taxon>
        <taxon>Pseudomonadota</taxon>
        <taxon>Alphaproteobacteria</taxon>
        <taxon>Hyphomicrobiales</taxon>
        <taxon>Stappiaceae</taxon>
        <taxon>Roseibium</taxon>
    </lineage>
</organism>
<dbReference type="CDD" id="cd17321">
    <property type="entry name" value="MFS_MMR_MDR_like"/>
    <property type="match status" value="1"/>
</dbReference>
<dbReference type="AlphaFoldDB" id="A0A562THV4"/>
<feature type="transmembrane region" description="Helical" evidence="6">
    <location>
        <begin position="79"/>
        <end position="97"/>
    </location>
</feature>
<feature type="transmembrane region" description="Helical" evidence="6">
    <location>
        <begin position="136"/>
        <end position="155"/>
    </location>
</feature>
<dbReference type="OrthoDB" id="9812221at2"/>
<evidence type="ECO:0000256" key="2">
    <source>
        <dbReference type="ARBA" id="ARBA00022448"/>
    </source>
</evidence>
<feature type="transmembrane region" description="Helical" evidence="6">
    <location>
        <begin position="199"/>
        <end position="219"/>
    </location>
</feature>
<dbReference type="InterPro" id="IPR011701">
    <property type="entry name" value="MFS"/>
</dbReference>
<feature type="transmembrane region" description="Helical" evidence="6">
    <location>
        <begin position="425"/>
        <end position="445"/>
    </location>
</feature>
<evidence type="ECO:0000313" key="9">
    <source>
        <dbReference type="Proteomes" id="UP000320593"/>
    </source>
</evidence>
<feature type="transmembrane region" description="Helical" evidence="6">
    <location>
        <begin position="50"/>
        <end position="67"/>
    </location>
</feature>
<evidence type="ECO:0000256" key="3">
    <source>
        <dbReference type="ARBA" id="ARBA00022692"/>
    </source>
</evidence>
<evidence type="ECO:0000256" key="4">
    <source>
        <dbReference type="ARBA" id="ARBA00022989"/>
    </source>
</evidence>
<dbReference type="PANTHER" id="PTHR42718:SF9">
    <property type="entry name" value="MAJOR FACILITATOR SUPERFAMILY MULTIDRUG TRANSPORTER MFSC"/>
    <property type="match status" value="1"/>
</dbReference>
<evidence type="ECO:0000259" key="7">
    <source>
        <dbReference type="PROSITE" id="PS50850"/>
    </source>
</evidence>
<dbReference type="Proteomes" id="UP000320593">
    <property type="component" value="Unassembled WGS sequence"/>
</dbReference>
<name>A0A562THV4_9HYPH</name>
<dbReference type="EMBL" id="VLLF01000001">
    <property type="protein sequence ID" value="TWI93269.1"/>
    <property type="molecule type" value="Genomic_DNA"/>
</dbReference>
<feature type="transmembrane region" description="Helical" evidence="6">
    <location>
        <begin position="266"/>
        <end position="292"/>
    </location>
</feature>
<feature type="transmembrane region" description="Helical" evidence="6">
    <location>
        <begin position="167"/>
        <end position="187"/>
    </location>
</feature>
<dbReference type="PANTHER" id="PTHR42718">
    <property type="entry name" value="MAJOR FACILITATOR SUPERFAMILY MULTIDRUG TRANSPORTER MFSC"/>
    <property type="match status" value="1"/>
</dbReference>
<feature type="transmembrane region" description="Helical" evidence="6">
    <location>
        <begin position="12"/>
        <end position="38"/>
    </location>
</feature>
<keyword evidence="3 6" id="KW-0812">Transmembrane</keyword>
<protein>
    <submittedName>
        <fullName evidence="8">EmrB/QacA subfamily drug resistance transporter</fullName>
    </submittedName>
</protein>
<dbReference type="InterPro" id="IPR036259">
    <property type="entry name" value="MFS_trans_sf"/>
</dbReference>